<dbReference type="Proteomes" id="UP000572072">
    <property type="component" value="Unassembled WGS sequence"/>
</dbReference>
<organism evidence="2 3">
    <name type="scientific">Vibrio rotiferianus</name>
    <dbReference type="NCBI Taxonomy" id="190895"/>
    <lineage>
        <taxon>Bacteria</taxon>
        <taxon>Pseudomonadati</taxon>
        <taxon>Pseudomonadota</taxon>
        <taxon>Gammaproteobacteria</taxon>
        <taxon>Vibrionales</taxon>
        <taxon>Vibrionaceae</taxon>
        <taxon>Vibrio</taxon>
    </lineage>
</organism>
<gene>
    <name evidence="2" type="ORF">F0262_04615</name>
</gene>
<sequence>MADRYLANTAPEATQTSTHSTLSNTHTVEKKAVSSSTTGDEVEEIWKGVSSSFAFPYQEWESRTFLDGFSGNIGYNHPLVETESANIPSGSNQGAANHNTTTTLSLKYAIAGAWFVSGTFYYYWDKEQKQDWNPDFTYVFGYSDWRPYTLSLIYSNYGGNRFNPEPGRRRTEFSQGTWALGWKFPVTSPFKEWFTFTDDGSIGCQIDYNLTPEYFDLESISYKRNHQTMSLGCKYAIWGNWYVNGTAFYYFDKSQQQPWNPDFTYGFGYFDWRPGTITLQYNNYSGNRWRSSQRGENTGRFKDGAITLAYSFTF</sequence>
<evidence type="ECO:0000256" key="1">
    <source>
        <dbReference type="SAM" id="MobiDB-lite"/>
    </source>
</evidence>
<dbReference type="AlphaFoldDB" id="A0A7Y4E0L1"/>
<accession>A0A7Y4E0L1</accession>
<protein>
    <submittedName>
        <fullName evidence="2">Uncharacterized protein</fullName>
    </submittedName>
</protein>
<evidence type="ECO:0000313" key="3">
    <source>
        <dbReference type="Proteomes" id="UP000572072"/>
    </source>
</evidence>
<comment type="caution">
    <text evidence="2">The sequence shown here is derived from an EMBL/GenBank/DDBJ whole genome shotgun (WGS) entry which is preliminary data.</text>
</comment>
<feature type="region of interest" description="Disordered" evidence="1">
    <location>
        <begin position="1"/>
        <end position="37"/>
    </location>
</feature>
<feature type="compositionally biased region" description="Low complexity" evidence="1">
    <location>
        <begin position="14"/>
        <end position="26"/>
    </location>
</feature>
<reference evidence="2 3" key="1">
    <citation type="submission" date="2019-08" db="EMBL/GenBank/DDBJ databases">
        <title>Draft genome sequencing and comparative genomics of hatchery-associated Vibrios.</title>
        <authorList>
            <person name="Kehlet-Delgado H."/>
            <person name="Mueller R.S."/>
        </authorList>
    </citation>
    <scope>NUCLEOTIDE SEQUENCE [LARGE SCALE GENOMIC DNA]</scope>
    <source>
        <strain evidence="2 3">00-78-3</strain>
    </source>
</reference>
<dbReference type="EMBL" id="VTYN01000004">
    <property type="protein sequence ID" value="NOH47337.1"/>
    <property type="molecule type" value="Genomic_DNA"/>
</dbReference>
<name>A0A7Y4E0L1_9VIBR</name>
<proteinExistence type="predicted"/>
<evidence type="ECO:0000313" key="2">
    <source>
        <dbReference type="EMBL" id="NOH47337.1"/>
    </source>
</evidence>